<accession>A0A830GXY2</accession>
<dbReference type="PANTHER" id="PTHR21231:SF8">
    <property type="entry name" value="GPN-LOOP GTPASE 1"/>
    <property type="match status" value="1"/>
</dbReference>
<sequence length="219" mass="24379">MATLNLDPAAEYLPYTPDIDIRDQISARQLMRKYKLGPNASMLAAMDLMVTKVEEIREQVNAFEPEYLIIDTPGQMELFAFRGSGSMVVNKLAGERSLVLFTIDSNQARSPSGLVSNLLLSLSTQYRFQRNQYNVLNKSDLLSPDLIDEIISWVEEPQQLEISLQAEGLEAELNLRIIQIIEAMGSTSTPIPVSSLNRSGLDRLHAVLEQALTGGEKPQ</sequence>
<dbReference type="Proteomes" id="UP000610960">
    <property type="component" value="Unassembled WGS sequence"/>
</dbReference>
<evidence type="ECO:0000256" key="3">
    <source>
        <dbReference type="ARBA" id="ARBA00022801"/>
    </source>
</evidence>
<evidence type="ECO:0000313" key="5">
    <source>
        <dbReference type="EMBL" id="GGP20538.1"/>
    </source>
</evidence>
<keyword evidence="3" id="KW-0378">Hydrolase</keyword>
<reference evidence="5" key="2">
    <citation type="submission" date="2020-09" db="EMBL/GenBank/DDBJ databases">
        <authorList>
            <person name="Sun Q."/>
            <person name="Ohkuma M."/>
        </authorList>
    </citation>
    <scope>NUCLEOTIDE SEQUENCE</scope>
    <source>
        <strain evidence="5">JCM 10088</strain>
    </source>
</reference>
<keyword evidence="4" id="KW-0342">GTP-binding</keyword>
<dbReference type="AlphaFoldDB" id="A0A830GXY2"/>
<evidence type="ECO:0000256" key="4">
    <source>
        <dbReference type="ARBA" id="ARBA00023134"/>
    </source>
</evidence>
<comment type="caution">
    <text evidence="5">The sequence shown here is derived from an EMBL/GenBank/DDBJ whole genome shotgun (WGS) entry which is preliminary data.</text>
</comment>
<proteinExistence type="inferred from homology"/>
<keyword evidence="2" id="KW-0547">Nucleotide-binding</keyword>
<dbReference type="PANTHER" id="PTHR21231">
    <property type="entry name" value="XPA-BINDING PROTEIN 1-RELATED"/>
    <property type="match status" value="1"/>
</dbReference>
<dbReference type="Gene3D" id="3.40.50.300">
    <property type="entry name" value="P-loop containing nucleotide triphosphate hydrolases"/>
    <property type="match status" value="1"/>
</dbReference>
<keyword evidence="6" id="KW-1185">Reference proteome</keyword>
<reference evidence="5" key="1">
    <citation type="journal article" date="2014" name="Int. J. Syst. Evol. Microbiol.">
        <title>Complete genome sequence of Corynebacterium casei LMG S-19264T (=DSM 44701T), isolated from a smear-ripened cheese.</title>
        <authorList>
            <consortium name="US DOE Joint Genome Institute (JGI-PGF)"/>
            <person name="Walter F."/>
            <person name="Albersmeier A."/>
            <person name="Kalinowski J."/>
            <person name="Ruckert C."/>
        </authorList>
    </citation>
    <scope>NUCLEOTIDE SEQUENCE</scope>
    <source>
        <strain evidence="5">JCM 10088</strain>
    </source>
</reference>
<dbReference type="Pfam" id="PF03029">
    <property type="entry name" value="ATP_bind_1"/>
    <property type="match status" value="1"/>
</dbReference>
<name>A0A830GXY2_9CREN</name>
<dbReference type="GO" id="GO:0003924">
    <property type="term" value="F:GTPase activity"/>
    <property type="evidence" value="ECO:0007669"/>
    <property type="project" value="TreeGrafter"/>
</dbReference>
<protein>
    <submittedName>
        <fullName evidence="5">GTPase</fullName>
    </submittedName>
</protein>
<organism evidence="5 6">
    <name type="scientific">Thermocladium modestius</name>
    <dbReference type="NCBI Taxonomy" id="62609"/>
    <lineage>
        <taxon>Archaea</taxon>
        <taxon>Thermoproteota</taxon>
        <taxon>Thermoprotei</taxon>
        <taxon>Thermoproteales</taxon>
        <taxon>Thermoproteaceae</taxon>
        <taxon>Thermocladium</taxon>
    </lineage>
</organism>
<evidence type="ECO:0000256" key="2">
    <source>
        <dbReference type="ARBA" id="ARBA00022741"/>
    </source>
</evidence>
<dbReference type="InterPro" id="IPR027417">
    <property type="entry name" value="P-loop_NTPase"/>
</dbReference>
<comment type="similarity">
    <text evidence="1">Belongs to the GPN-loop GTPase family.</text>
</comment>
<dbReference type="InterPro" id="IPR004130">
    <property type="entry name" value="Gpn"/>
</dbReference>
<dbReference type="GO" id="GO:0005525">
    <property type="term" value="F:GTP binding"/>
    <property type="evidence" value="ECO:0007669"/>
    <property type="project" value="UniProtKB-KW"/>
</dbReference>
<gene>
    <name evidence="5" type="ORF">GCM10007981_09030</name>
</gene>
<dbReference type="SUPFAM" id="SSF52540">
    <property type="entry name" value="P-loop containing nucleoside triphosphate hydrolases"/>
    <property type="match status" value="1"/>
</dbReference>
<evidence type="ECO:0000313" key="6">
    <source>
        <dbReference type="Proteomes" id="UP000610960"/>
    </source>
</evidence>
<dbReference type="EMBL" id="BMNL01000002">
    <property type="protein sequence ID" value="GGP20538.1"/>
    <property type="molecule type" value="Genomic_DNA"/>
</dbReference>
<evidence type="ECO:0000256" key="1">
    <source>
        <dbReference type="ARBA" id="ARBA00005290"/>
    </source>
</evidence>